<evidence type="ECO:0000256" key="1">
    <source>
        <dbReference type="ARBA" id="ARBA00001784"/>
    </source>
</evidence>
<proteinExistence type="inferred from homology"/>
<keyword evidence="10" id="KW-1185">Reference proteome</keyword>
<keyword evidence="6" id="KW-0210">Decarboxylase</keyword>
<dbReference type="EMBL" id="JBHRYQ010000001">
    <property type="protein sequence ID" value="MFC3810253.1"/>
    <property type="molecule type" value="Genomic_DNA"/>
</dbReference>
<protein>
    <recommendedName>
        <fullName evidence="5">Alpha-acetolactate decarboxylase</fullName>
        <ecNumber evidence="4">4.1.1.5</ecNumber>
    </recommendedName>
</protein>
<comment type="pathway">
    <text evidence="2">Polyol metabolism; (R,R)-butane-2,3-diol biosynthesis; (R,R)-butane-2,3-diol from pyruvate: step 2/3.</text>
</comment>
<comment type="similarity">
    <text evidence="3">Belongs to the alpha-acetolactate decarboxylase family.</text>
</comment>
<dbReference type="InterPro" id="IPR005128">
    <property type="entry name" value="Acetolactate_a_deCO2ase"/>
</dbReference>
<evidence type="ECO:0000256" key="3">
    <source>
        <dbReference type="ARBA" id="ARBA00007106"/>
    </source>
</evidence>
<evidence type="ECO:0000313" key="10">
    <source>
        <dbReference type="Proteomes" id="UP001595616"/>
    </source>
</evidence>
<reference evidence="10" key="1">
    <citation type="journal article" date="2019" name="Int. J. Syst. Evol. Microbiol.">
        <title>The Global Catalogue of Microorganisms (GCM) 10K type strain sequencing project: providing services to taxonomists for standard genome sequencing and annotation.</title>
        <authorList>
            <consortium name="The Broad Institute Genomics Platform"/>
            <consortium name="The Broad Institute Genome Sequencing Center for Infectious Disease"/>
            <person name="Wu L."/>
            <person name="Ma J."/>
        </authorList>
    </citation>
    <scope>NUCLEOTIDE SEQUENCE [LARGE SCALE GENOMIC DNA]</scope>
    <source>
        <strain evidence="10">CECT 7956</strain>
    </source>
</reference>
<evidence type="ECO:0000256" key="8">
    <source>
        <dbReference type="ARBA" id="ARBA00023239"/>
    </source>
</evidence>
<evidence type="ECO:0000256" key="7">
    <source>
        <dbReference type="ARBA" id="ARBA00023061"/>
    </source>
</evidence>
<evidence type="ECO:0000256" key="5">
    <source>
        <dbReference type="ARBA" id="ARBA00020164"/>
    </source>
</evidence>
<comment type="catalytic activity">
    <reaction evidence="1">
        <text>(2S)-2-acetolactate + H(+) = (R)-acetoin + CO2</text>
        <dbReference type="Rhea" id="RHEA:21580"/>
        <dbReference type="ChEBI" id="CHEBI:15378"/>
        <dbReference type="ChEBI" id="CHEBI:15686"/>
        <dbReference type="ChEBI" id="CHEBI:16526"/>
        <dbReference type="ChEBI" id="CHEBI:58476"/>
        <dbReference type="EC" id="4.1.1.5"/>
    </reaction>
</comment>
<keyword evidence="7" id="KW-0005">Acetoin biosynthesis</keyword>
<name>A0ABV7YWG9_9BACT</name>
<dbReference type="RefSeq" id="WP_379836226.1">
    <property type="nucleotide sequence ID" value="NZ_JBHRYQ010000001.1"/>
</dbReference>
<evidence type="ECO:0000256" key="2">
    <source>
        <dbReference type="ARBA" id="ARBA00005170"/>
    </source>
</evidence>
<dbReference type="Proteomes" id="UP001595616">
    <property type="component" value="Unassembled WGS sequence"/>
</dbReference>
<dbReference type="Pfam" id="PF03306">
    <property type="entry name" value="AAL_decarboxy"/>
    <property type="match status" value="1"/>
</dbReference>
<accession>A0ABV7YWG9</accession>
<dbReference type="EC" id="4.1.1.5" evidence="4"/>
<evidence type="ECO:0000256" key="4">
    <source>
        <dbReference type="ARBA" id="ARBA00013204"/>
    </source>
</evidence>
<dbReference type="GO" id="GO:0047605">
    <property type="term" value="F:acetolactate decarboxylase activity"/>
    <property type="evidence" value="ECO:0007669"/>
    <property type="project" value="UniProtKB-EC"/>
</dbReference>
<gene>
    <name evidence="9" type="ORF">ACFOOI_06280</name>
</gene>
<comment type="caution">
    <text evidence="9">The sequence shown here is derived from an EMBL/GenBank/DDBJ whole genome shotgun (WGS) entry which is preliminary data.</text>
</comment>
<keyword evidence="8 9" id="KW-0456">Lyase</keyword>
<evidence type="ECO:0000256" key="6">
    <source>
        <dbReference type="ARBA" id="ARBA00022793"/>
    </source>
</evidence>
<sequence>MKFELLWVAILAPLFLKAQKVKVVGSMSEMGKENFAPHIKLDTIANKKHLYGMGPYNRMQGEITIVDGKPFYSSVNEVGDAINAASWKIESPFFVSANVPKWKEIKVSVALNSEVEIQKLITDLAIKNGFDLNTPFSFRIKGHFDEIVTHVVMPRSNDIKGYVEGKKQADYNNIDQDGELIGFFSNKHQGVFTSKSSLVHVHFISDDYTFMGHLDKITQAKSSFSVFLPQK</sequence>
<organism evidence="9 10">
    <name type="scientific">Lacihabitans lacunae</name>
    <dbReference type="NCBI Taxonomy" id="1028214"/>
    <lineage>
        <taxon>Bacteria</taxon>
        <taxon>Pseudomonadati</taxon>
        <taxon>Bacteroidota</taxon>
        <taxon>Cytophagia</taxon>
        <taxon>Cytophagales</taxon>
        <taxon>Leadbetterellaceae</taxon>
        <taxon>Lacihabitans</taxon>
    </lineage>
</organism>
<dbReference type="PANTHER" id="PTHR35524">
    <property type="entry name" value="ALPHA-ACETOLACTATE DECARBOXYLASE"/>
    <property type="match status" value="1"/>
</dbReference>
<dbReference type="PANTHER" id="PTHR35524:SF1">
    <property type="entry name" value="ALPHA-ACETOLACTATE DECARBOXYLASE"/>
    <property type="match status" value="1"/>
</dbReference>
<dbReference type="SUPFAM" id="SSF117856">
    <property type="entry name" value="AF0104/ALDC/Ptd012-like"/>
    <property type="match status" value="1"/>
</dbReference>
<evidence type="ECO:0000313" key="9">
    <source>
        <dbReference type="EMBL" id="MFC3810253.1"/>
    </source>
</evidence>
<dbReference type="Gene3D" id="3.30.1330.80">
    <property type="entry name" value="Hypothetical protein, similar to alpha- acetolactate decarboxylase, domain 2"/>
    <property type="match status" value="1"/>
</dbReference>